<dbReference type="InterPro" id="IPR009875">
    <property type="entry name" value="PilZ_domain"/>
</dbReference>
<evidence type="ECO:0000259" key="1">
    <source>
        <dbReference type="Pfam" id="PF07238"/>
    </source>
</evidence>
<dbReference type="EMBL" id="JAKGAQ010000001">
    <property type="protein sequence ID" value="MCF2870062.1"/>
    <property type="molecule type" value="Genomic_DNA"/>
</dbReference>
<feature type="domain" description="PilZ" evidence="1">
    <location>
        <begin position="2"/>
        <end position="65"/>
    </location>
</feature>
<comment type="caution">
    <text evidence="2">The sequence shown here is derived from an EMBL/GenBank/DDBJ whole genome shotgun (WGS) entry which is preliminary data.</text>
</comment>
<keyword evidence="3" id="KW-1185">Reference proteome</keyword>
<proteinExistence type="predicted"/>
<name>A0ABS9CSI5_9RHOB</name>
<evidence type="ECO:0000313" key="3">
    <source>
        <dbReference type="Proteomes" id="UP001200557"/>
    </source>
</evidence>
<accession>A0ABS9CSI5</accession>
<organism evidence="2 3">
    <name type="scientific">Octadecabacter dasysiphoniae</name>
    <dbReference type="NCBI Taxonomy" id="2909341"/>
    <lineage>
        <taxon>Bacteria</taxon>
        <taxon>Pseudomonadati</taxon>
        <taxon>Pseudomonadota</taxon>
        <taxon>Alphaproteobacteria</taxon>
        <taxon>Rhodobacterales</taxon>
        <taxon>Roseobacteraceae</taxon>
        <taxon>Octadecabacter</taxon>
    </lineage>
</organism>
<sequence>MFPATICNISTGGGCIVATHQLAKGETAVLDYAIGQTRATIMWATGNMMGVKFENHLSTVGLNSIRAMKSIA</sequence>
<dbReference type="SUPFAM" id="SSF141371">
    <property type="entry name" value="PilZ domain-like"/>
    <property type="match status" value="1"/>
</dbReference>
<dbReference type="Proteomes" id="UP001200557">
    <property type="component" value="Unassembled WGS sequence"/>
</dbReference>
<evidence type="ECO:0000313" key="2">
    <source>
        <dbReference type="EMBL" id="MCF2870062.1"/>
    </source>
</evidence>
<gene>
    <name evidence="2" type="ORF">L0664_03195</name>
</gene>
<protein>
    <submittedName>
        <fullName evidence="2">PilZ domain-containing protein</fullName>
    </submittedName>
</protein>
<dbReference type="Pfam" id="PF07238">
    <property type="entry name" value="PilZ"/>
    <property type="match status" value="1"/>
</dbReference>
<reference evidence="2 3" key="1">
    <citation type="submission" date="2022-01" db="EMBL/GenBank/DDBJ databases">
        <title>Octadecabacter sp. nov., isolated from a marine alga.</title>
        <authorList>
            <person name="Jin M.S."/>
            <person name="Kim H.M."/>
            <person name="Han D.M."/>
            <person name="Jung J.J."/>
            <person name="Jeon C.O."/>
        </authorList>
    </citation>
    <scope>NUCLEOTIDE SEQUENCE [LARGE SCALE GENOMIC DNA]</scope>
    <source>
        <strain evidence="2 3">G9-8</strain>
    </source>
</reference>